<feature type="compositionally biased region" description="Polar residues" evidence="1">
    <location>
        <begin position="13"/>
        <end position="32"/>
    </location>
</feature>
<protein>
    <submittedName>
        <fullName evidence="2">Uncharacterized protein</fullName>
    </submittedName>
</protein>
<name>A0ABQ4A270_9ACTN</name>
<feature type="region of interest" description="Disordered" evidence="1">
    <location>
        <begin position="263"/>
        <end position="282"/>
    </location>
</feature>
<evidence type="ECO:0000313" key="3">
    <source>
        <dbReference type="Proteomes" id="UP000603200"/>
    </source>
</evidence>
<feature type="compositionally biased region" description="Pro residues" evidence="1">
    <location>
        <begin position="583"/>
        <end position="603"/>
    </location>
</feature>
<evidence type="ECO:0000256" key="1">
    <source>
        <dbReference type="SAM" id="MobiDB-lite"/>
    </source>
</evidence>
<keyword evidence="3" id="KW-1185">Reference proteome</keyword>
<sequence length="670" mass="73196">MEPKPPHPRPSGLSPTDTQPTTPEVAATSPNSDVERAVLPPGLAGRDPGTTPADEHTIDTVLSWITDAKDHHPALTGWAQYAVTAARRLHGDDHPQTRRATLADAAVQARILPLTPDSPLTLGWAVTNRLRNRRFALADSDDLANHLEVYLALHERGHCDLAITELHRTVSTPLQIYPSTAATTFTAVIIAVAAATACGHNDLAARILDTHAATLHPCGSLGRDVFAGYALTVIDRIRDHHQTYCTRRRATRTYDRHRVSAHLHGEHPDRHTSPTPATTNAGGTGVAAPWVPVIELFYGLDNQETIHHRRLTAANNTQGTALFLICDTCRLALHLGTTAPPGTTQSHDTPHLAPFTDTGQPAWQDPAVSRAVWQLFSDHAGHELRVLGDTSPAMRKYQVTPTDFIGRTAPADDGSTMITLDAYLQHDPDQRPTTSYPGATPQPPHDPAVLFVNDIDLVCVACRLVLDLGAVTGATPAIHIGEHPAHDDITATAAVFRMLTDHIGHDLALYTENGPWDYFTADDLIATVTTGHDRPPLIGEITHQQYTDGWPEKPTHRYYWGADPLNDPPAHHDRTTSARRRPPPNSHPHPNTVPFPQGRPPGRSPNKHQPDPTDRPYSPPPEPVAVTLPDHRERTRRQPSAHQPSQTAVPRRARHSRGTASQTNPTPHEK</sequence>
<gene>
    <name evidence="2" type="ORF">Ahu01nite_079060</name>
</gene>
<feature type="compositionally biased region" description="Basic and acidic residues" evidence="1">
    <location>
        <begin position="263"/>
        <end position="272"/>
    </location>
</feature>
<dbReference type="RefSeq" id="WP_203841804.1">
    <property type="nucleotide sequence ID" value="NZ_BAAATV010000001.1"/>
</dbReference>
<accession>A0ABQ4A270</accession>
<feature type="compositionally biased region" description="Polar residues" evidence="1">
    <location>
        <begin position="658"/>
        <end position="670"/>
    </location>
</feature>
<organism evidence="2 3">
    <name type="scientific">Winogradskya humida</name>
    <dbReference type="NCBI Taxonomy" id="113566"/>
    <lineage>
        <taxon>Bacteria</taxon>
        <taxon>Bacillati</taxon>
        <taxon>Actinomycetota</taxon>
        <taxon>Actinomycetes</taxon>
        <taxon>Micromonosporales</taxon>
        <taxon>Micromonosporaceae</taxon>
        <taxon>Winogradskya</taxon>
    </lineage>
</organism>
<comment type="caution">
    <text evidence="2">The sequence shown here is derived from an EMBL/GenBank/DDBJ whole genome shotgun (WGS) entry which is preliminary data.</text>
</comment>
<evidence type="ECO:0000313" key="2">
    <source>
        <dbReference type="EMBL" id="GIE24804.1"/>
    </source>
</evidence>
<reference evidence="2 3" key="1">
    <citation type="submission" date="2021-01" db="EMBL/GenBank/DDBJ databases">
        <title>Whole genome shotgun sequence of Actinoplanes humidus NBRC 14915.</title>
        <authorList>
            <person name="Komaki H."/>
            <person name="Tamura T."/>
        </authorList>
    </citation>
    <scope>NUCLEOTIDE SEQUENCE [LARGE SCALE GENOMIC DNA]</scope>
    <source>
        <strain evidence="2 3">NBRC 14915</strain>
    </source>
</reference>
<feature type="region of interest" description="Disordered" evidence="1">
    <location>
        <begin position="1"/>
        <end position="53"/>
    </location>
</feature>
<dbReference type="Proteomes" id="UP000603200">
    <property type="component" value="Unassembled WGS sequence"/>
</dbReference>
<proteinExistence type="predicted"/>
<feature type="region of interest" description="Disordered" evidence="1">
    <location>
        <begin position="560"/>
        <end position="670"/>
    </location>
</feature>
<dbReference type="EMBL" id="BOMN01000113">
    <property type="protein sequence ID" value="GIE24804.1"/>
    <property type="molecule type" value="Genomic_DNA"/>
</dbReference>